<gene>
    <name evidence="2" type="ORF">HPB51_014511</name>
</gene>
<reference evidence="2" key="1">
    <citation type="journal article" date="2020" name="Cell">
        <title>Large-Scale Comparative Analyses of Tick Genomes Elucidate Their Genetic Diversity and Vector Capacities.</title>
        <authorList>
            <consortium name="Tick Genome and Microbiome Consortium (TIGMIC)"/>
            <person name="Jia N."/>
            <person name="Wang J."/>
            <person name="Shi W."/>
            <person name="Du L."/>
            <person name="Sun Y."/>
            <person name="Zhan W."/>
            <person name="Jiang J.F."/>
            <person name="Wang Q."/>
            <person name="Zhang B."/>
            <person name="Ji P."/>
            <person name="Bell-Sakyi L."/>
            <person name="Cui X.M."/>
            <person name="Yuan T.T."/>
            <person name="Jiang B.G."/>
            <person name="Yang W.F."/>
            <person name="Lam T.T."/>
            <person name="Chang Q.C."/>
            <person name="Ding S.J."/>
            <person name="Wang X.J."/>
            <person name="Zhu J.G."/>
            <person name="Ruan X.D."/>
            <person name="Zhao L."/>
            <person name="Wei J.T."/>
            <person name="Ye R.Z."/>
            <person name="Que T.C."/>
            <person name="Du C.H."/>
            <person name="Zhou Y.H."/>
            <person name="Cheng J.X."/>
            <person name="Dai P.F."/>
            <person name="Guo W.B."/>
            <person name="Han X.H."/>
            <person name="Huang E.J."/>
            <person name="Li L.F."/>
            <person name="Wei W."/>
            <person name="Gao Y.C."/>
            <person name="Liu J.Z."/>
            <person name="Shao H.Z."/>
            <person name="Wang X."/>
            <person name="Wang C.C."/>
            <person name="Yang T.C."/>
            <person name="Huo Q.B."/>
            <person name="Li W."/>
            <person name="Chen H.Y."/>
            <person name="Chen S.E."/>
            <person name="Zhou L.G."/>
            <person name="Ni X.B."/>
            <person name="Tian J.H."/>
            <person name="Sheng Y."/>
            <person name="Liu T."/>
            <person name="Pan Y.S."/>
            <person name="Xia L.Y."/>
            <person name="Li J."/>
            <person name="Zhao F."/>
            <person name="Cao W.C."/>
        </authorList>
    </citation>
    <scope>NUCLEOTIDE SEQUENCE</scope>
    <source>
        <strain evidence="2">Rmic-2018</strain>
    </source>
</reference>
<organism evidence="2 3">
    <name type="scientific">Rhipicephalus microplus</name>
    <name type="common">Cattle tick</name>
    <name type="synonym">Boophilus microplus</name>
    <dbReference type="NCBI Taxonomy" id="6941"/>
    <lineage>
        <taxon>Eukaryota</taxon>
        <taxon>Metazoa</taxon>
        <taxon>Ecdysozoa</taxon>
        <taxon>Arthropoda</taxon>
        <taxon>Chelicerata</taxon>
        <taxon>Arachnida</taxon>
        <taxon>Acari</taxon>
        <taxon>Parasitiformes</taxon>
        <taxon>Ixodida</taxon>
        <taxon>Ixodoidea</taxon>
        <taxon>Ixodidae</taxon>
        <taxon>Rhipicephalinae</taxon>
        <taxon>Rhipicephalus</taxon>
        <taxon>Boophilus</taxon>
    </lineage>
</organism>
<evidence type="ECO:0000313" key="3">
    <source>
        <dbReference type="Proteomes" id="UP000821866"/>
    </source>
</evidence>
<dbReference type="EMBL" id="JABSTU010000004">
    <property type="protein sequence ID" value="KAH8033605.1"/>
    <property type="molecule type" value="Genomic_DNA"/>
</dbReference>
<sequence>MELNTSVKTAHPKPLQATKRKQISLKDKLDIERVEKKKKQDNVVVPYSLSKKTVNTIVNAKKTILSKKVSDPLPLEGQPDPSVWSAVEEAFGSQQFSNYVTADDDLVSSEQLIDEEIVARICSVPNAEQQDEDENEGGTSETVTEKVSTSQDLDYIQGLRNYFEQQATGVDDVKTLLAMETYIVSKAVCHTVQAKLTSFFQKI</sequence>
<keyword evidence="3" id="KW-1185">Reference proteome</keyword>
<dbReference type="Proteomes" id="UP000821866">
    <property type="component" value="Chromosome 2"/>
</dbReference>
<proteinExistence type="predicted"/>
<feature type="region of interest" description="Disordered" evidence="1">
    <location>
        <begin position="1"/>
        <end position="21"/>
    </location>
</feature>
<feature type="region of interest" description="Disordered" evidence="1">
    <location>
        <begin position="125"/>
        <end position="147"/>
    </location>
</feature>
<evidence type="ECO:0000313" key="2">
    <source>
        <dbReference type="EMBL" id="KAH8033605.1"/>
    </source>
</evidence>
<reference evidence="2" key="2">
    <citation type="submission" date="2021-09" db="EMBL/GenBank/DDBJ databases">
        <authorList>
            <person name="Jia N."/>
            <person name="Wang J."/>
            <person name="Shi W."/>
            <person name="Du L."/>
            <person name="Sun Y."/>
            <person name="Zhan W."/>
            <person name="Jiang J."/>
            <person name="Wang Q."/>
            <person name="Zhang B."/>
            <person name="Ji P."/>
            <person name="Sakyi L.B."/>
            <person name="Cui X."/>
            <person name="Yuan T."/>
            <person name="Jiang B."/>
            <person name="Yang W."/>
            <person name="Lam T.T.-Y."/>
            <person name="Chang Q."/>
            <person name="Ding S."/>
            <person name="Wang X."/>
            <person name="Zhu J."/>
            <person name="Ruan X."/>
            <person name="Zhao L."/>
            <person name="Wei J."/>
            <person name="Que T."/>
            <person name="Du C."/>
            <person name="Cheng J."/>
            <person name="Dai P."/>
            <person name="Han X."/>
            <person name="Huang E."/>
            <person name="Gao Y."/>
            <person name="Liu J."/>
            <person name="Shao H."/>
            <person name="Ye R."/>
            <person name="Li L."/>
            <person name="Wei W."/>
            <person name="Wang X."/>
            <person name="Wang C."/>
            <person name="Huo Q."/>
            <person name="Li W."/>
            <person name="Guo W."/>
            <person name="Chen H."/>
            <person name="Chen S."/>
            <person name="Zhou L."/>
            <person name="Zhou L."/>
            <person name="Ni X."/>
            <person name="Tian J."/>
            <person name="Zhou Y."/>
            <person name="Sheng Y."/>
            <person name="Liu T."/>
            <person name="Pan Y."/>
            <person name="Xia L."/>
            <person name="Li J."/>
            <person name="Zhao F."/>
            <person name="Cao W."/>
        </authorList>
    </citation>
    <scope>NUCLEOTIDE SEQUENCE</scope>
    <source>
        <strain evidence="2">Rmic-2018</strain>
        <tissue evidence="2">Larvae</tissue>
    </source>
</reference>
<dbReference type="AlphaFoldDB" id="A0A9J6EHK4"/>
<protein>
    <submittedName>
        <fullName evidence="2">Uncharacterized protein</fullName>
    </submittedName>
</protein>
<name>A0A9J6EHK4_RHIMP</name>
<accession>A0A9J6EHK4</accession>
<dbReference type="VEuPathDB" id="VectorBase:LOC119161948"/>
<comment type="caution">
    <text evidence="2">The sequence shown here is derived from an EMBL/GenBank/DDBJ whole genome shotgun (WGS) entry which is preliminary data.</text>
</comment>
<evidence type="ECO:0000256" key="1">
    <source>
        <dbReference type="SAM" id="MobiDB-lite"/>
    </source>
</evidence>